<keyword evidence="7 8" id="KW-0503">Monooxygenase</keyword>
<dbReference type="PRINTS" id="PR00385">
    <property type="entry name" value="P450"/>
</dbReference>
<organism evidence="10 11">
    <name type="scientific">Mycena chlorophos</name>
    <name type="common">Agaric fungus</name>
    <name type="synonym">Agaricus chlorophos</name>
    <dbReference type="NCBI Taxonomy" id="658473"/>
    <lineage>
        <taxon>Eukaryota</taxon>
        <taxon>Fungi</taxon>
        <taxon>Dikarya</taxon>
        <taxon>Basidiomycota</taxon>
        <taxon>Agaricomycotina</taxon>
        <taxon>Agaricomycetes</taxon>
        <taxon>Agaricomycetidae</taxon>
        <taxon>Agaricales</taxon>
        <taxon>Marasmiineae</taxon>
        <taxon>Mycenaceae</taxon>
        <taxon>Mycena</taxon>
    </lineage>
</organism>
<comment type="cofactor">
    <cofactor evidence="1">
        <name>heme</name>
        <dbReference type="ChEBI" id="CHEBI:30413"/>
    </cofactor>
</comment>
<dbReference type="Gene3D" id="1.10.630.10">
    <property type="entry name" value="Cytochrome P450"/>
    <property type="match status" value="1"/>
</dbReference>
<keyword evidence="11" id="KW-1185">Reference proteome</keyword>
<evidence type="ECO:0000256" key="5">
    <source>
        <dbReference type="ARBA" id="ARBA00023002"/>
    </source>
</evidence>
<evidence type="ECO:0000256" key="4">
    <source>
        <dbReference type="ARBA" id="ARBA00022723"/>
    </source>
</evidence>
<dbReference type="PANTHER" id="PTHR24287:SF1">
    <property type="entry name" value="P450, PUTATIVE (EUROFUNG)-RELATED"/>
    <property type="match status" value="1"/>
</dbReference>
<comment type="similarity">
    <text evidence="2 8">Belongs to the cytochrome P450 family.</text>
</comment>
<dbReference type="SUPFAM" id="SSF48264">
    <property type="entry name" value="Cytochrome P450"/>
    <property type="match status" value="1"/>
</dbReference>
<proteinExistence type="inferred from homology"/>
<keyword evidence="6 8" id="KW-0408">Iron</keyword>
<dbReference type="PANTHER" id="PTHR24287">
    <property type="entry name" value="P450, PUTATIVE (EUROFUNG)-RELATED"/>
    <property type="match status" value="1"/>
</dbReference>
<dbReference type="Proteomes" id="UP000815677">
    <property type="component" value="Unassembled WGS sequence"/>
</dbReference>
<evidence type="ECO:0000256" key="1">
    <source>
        <dbReference type="ARBA" id="ARBA00001971"/>
    </source>
</evidence>
<dbReference type="PROSITE" id="PS00086">
    <property type="entry name" value="CYTOCHROME_P450"/>
    <property type="match status" value="1"/>
</dbReference>
<dbReference type="PRINTS" id="PR00463">
    <property type="entry name" value="EP450I"/>
</dbReference>
<evidence type="ECO:0000256" key="2">
    <source>
        <dbReference type="ARBA" id="ARBA00010617"/>
    </source>
</evidence>
<sequence>MVSPGIEFLIRNTLHGLSKLALIGIGLYYGWQRFVPEAPLSPLVPVAILASLASVPMQAAARNWLKYWHQKREAAALGARLAPRVRGEWPGNLDIMRDIMNMRLTGYPGDAFVGLIAKYGPVFNTRILWVDHIFTVSPDHLKSVLATSFDEFQKGPYLQGIMRSVLGSGIFNSDGEQWKYHRNMSRPFFARDRVRDFDTLDAHTGVVLSILKSHSQSGTAVDFQDLIGRFTMDSASELLFGKSVDSLKGGVESVDAAGRVENNFLQGYTSALAAVGMRDSRRWLWPLWELRQDGTKEGMEAVRSFLSPIIAVAVERKRARAEAEKTEAQTLLEELVNSTEDREILMDEMINILLAGRDTTMHTLTMVIYFLSIYPAISQRLRTEILDQVGPARRPTYEDIRDMKYLRAVINETLRLYPPVPANLRQSINATTLPSPDPNDKPIYVPAQTTVLYSPLLMQRRKDLWGPDADEFDPDRFLDTRLKEYLLTNSFQFLPFNAGPRICLGQQFAYNEMSFMLVRLLQSFAKFELAEDALPPDARPPVEWRSAQGRKAVERFRPKVHLTMSAKGGMWIRLGESGNS</sequence>
<dbReference type="CDD" id="cd11063">
    <property type="entry name" value="CYP52"/>
    <property type="match status" value="1"/>
</dbReference>
<keyword evidence="9" id="KW-0175">Coiled coil</keyword>
<dbReference type="InterPro" id="IPR047146">
    <property type="entry name" value="Cyt_P450_E_CYP52_fungi"/>
</dbReference>
<evidence type="ECO:0000313" key="10">
    <source>
        <dbReference type="EMBL" id="GAT57937.1"/>
    </source>
</evidence>
<dbReference type="InterPro" id="IPR036396">
    <property type="entry name" value="Cyt_P450_sf"/>
</dbReference>
<dbReference type="InterPro" id="IPR002401">
    <property type="entry name" value="Cyt_P450_E_grp-I"/>
</dbReference>
<feature type="coiled-coil region" evidence="9">
    <location>
        <begin position="311"/>
        <end position="348"/>
    </location>
</feature>
<dbReference type="EMBL" id="DF849525">
    <property type="protein sequence ID" value="GAT57937.1"/>
    <property type="molecule type" value="Genomic_DNA"/>
</dbReference>
<keyword evidence="3 8" id="KW-0349">Heme</keyword>
<evidence type="ECO:0000256" key="8">
    <source>
        <dbReference type="RuleBase" id="RU000461"/>
    </source>
</evidence>
<keyword evidence="5 8" id="KW-0560">Oxidoreductase</keyword>
<evidence type="ECO:0000256" key="3">
    <source>
        <dbReference type="ARBA" id="ARBA00022617"/>
    </source>
</evidence>
<dbReference type="InterPro" id="IPR001128">
    <property type="entry name" value="Cyt_P450"/>
</dbReference>
<evidence type="ECO:0000256" key="9">
    <source>
        <dbReference type="SAM" id="Coils"/>
    </source>
</evidence>
<gene>
    <name evidence="10" type="ORF">MCHLO_14423</name>
</gene>
<evidence type="ECO:0000256" key="6">
    <source>
        <dbReference type="ARBA" id="ARBA00023004"/>
    </source>
</evidence>
<evidence type="ECO:0000313" key="11">
    <source>
        <dbReference type="Proteomes" id="UP000815677"/>
    </source>
</evidence>
<name>A0ABQ0M513_MYCCL</name>
<keyword evidence="4 8" id="KW-0479">Metal-binding</keyword>
<reference evidence="10" key="1">
    <citation type="submission" date="2014-09" db="EMBL/GenBank/DDBJ databases">
        <title>Genome sequence of the luminous mushroom Mycena chlorophos for searching fungal bioluminescence genes.</title>
        <authorList>
            <person name="Tanaka Y."/>
            <person name="Kasuga D."/>
            <person name="Oba Y."/>
            <person name="Hase S."/>
            <person name="Sato K."/>
            <person name="Oba Y."/>
            <person name="Sakakibara Y."/>
        </authorList>
    </citation>
    <scope>NUCLEOTIDE SEQUENCE</scope>
</reference>
<dbReference type="Pfam" id="PF00067">
    <property type="entry name" value="p450"/>
    <property type="match status" value="1"/>
</dbReference>
<accession>A0ABQ0M513</accession>
<protein>
    <submittedName>
        <fullName evidence="10">Cytochrome P450</fullName>
    </submittedName>
</protein>
<dbReference type="InterPro" id="IPR017972">
    <property type="entry name" value="Cyt_P450_CS"/>
</dbReference>
<evidence type="ECO:0000256" key="7">
    <source>
        <dbReference type="ARBA" id="ARBA00023033"/>
    </source>
</evidence>